<dbReference type="Pfam" id="PF14223">
    <property type="entry name" value="Retrotran_gag_2"/>
    <property type="match status" value="1"/>
</dbReference>
<organism evidence="2 3">
    <name type="scientific">Juglans regia</name>
    <name type="common">English walnut</name>
    <dbReference type="NCBI Taxonomy" id="51240"/>
    <lineage>
        <taxon>Eukaryota</taxon>
        <taxon>Viridiplantae</taxon>
        <taxon>Streptophyta</taxon>
        <taxon>Embryophyta</taxon>
        <taxon>Tracheophyta</taxon>
        <taxon>Spermatophyta</taxon>
        <taxon>Magnoliopsida</taxon>
        <taxon>eudicotyledons</taxon>
        <taxon>Gunneridae</taxon>
        <taxon>Pentapetalae</taxon>
        <taxon>rosids</taxon>
        <taxon>fabids</taxon>
        <taxon>Fagales</taxon>
        <taxon>Juglandaceae</taxon>
        <taxon>Juglans</taxon>
    </lineage>
</organism>
<evidence type="ECO:0000313" key="3">
    <source>
        <dbReference type="Proteomes" id="UP000619265"/>
    </source>
</evidence>
<sequence length="191" mass="21336">MAELDASQVSNTSSPPPINPVSTTSSPPFPSTLYQLRRPLFPSTPYQIRRFLLPSTPYQIHRPHPPSNSTSIHSFTHFITIKLNTESYLLRKAQIVPFLKGHRLFGYVDGSNPQPTPTIDGLPNSEYTNWVLQDQLIVSTINASLSDIILAQVLNCSTSFDVWSTLQPMFLAQSLAHIMQTQFQLATLKNG</sequence>
<dbReference type="AlphaFoldDB" id="A0A833XA36"/>
<gene>
    <name evidence="2" type="ORF">F2P56_022568</name>
</gene>
<accession>A0A833XA36</accession>
<dbReference type="Gramene" id="Jr10_16070_p1">
    <property type="protein sequence ID" value="cds.Jr10_16070_p1"/>
    <property type="gene ID" value="Jr10_16070"/>
</dbReference>
<reference evidence="2" key="2">
    <citation type="submission" date="2020-03" db="EMBL/GenBank/DDBJ databases">
        <title>Walnut 2.0.</title>
        <authorList>
            <person name="Marrano A."/>
            <person name="Britton M."/>
            <person name="Zimin A.V."/>
            <person name="Zaini P.A."/>
            <person name="Workman R."/>
            <person name="Puiu D."/>
            <person name="Bianco L."/>
            <person name="Allen B.J."/>
            <person name="Troggio M."/>
            <person name="Leslie C.A."/>
            <person name="Timp W."/>
            <person name="Dendekar A."/>
            <person name="Salzberg S.L."/>
            <person name="Neale D.B."/>
        </authorList>
    </citation>
    <scope>NUCLEOTIDE SEQUENCE</scope>
    <source>
        <tissue evidence="2">Leaves</tissue>
    </source>
</reference>
<protein>
    <submittedName>
        <fullName evidence="2">Uncharacterized protein</fullName>
    </submittedName>
</protein>
<dbReference type="Proteomes" id="UP000619265">
    <property type="component" value="Unassembled WGS sequence"/>
</dbReference>
<feature type="region of interest" description="Disordered" evidence="1">
    <location>
        <begin position="1"/>
        <end position="30"/>
    </location>
</feature>
<comment type="caution">
    <text evidence="2">The sequence shown here is derived from an EMBL/GenBank/DDBJ whole genome shotgun (WGS) entry which is preliminary data.</text>
</comment>
<dbReference type="EMBL" id="LIHL02000010">
    <property type="protein sequence ID" value="KAF5458545.1"/>
    <property type="molecule type" value="Genomic_DNA"/>
</dbReference>
<dbReference type="PANTHER" id="PTHR47481:SF10">
    <property type="entry name" value="COPIA-LIKE POLYPROTEIN_RETROTRANSPOSON"/>
    <property type="match status" value="1"/>
</dbReference>
<evidence type="ECO:0000256" key="1">
    <source>
        <dbReference type="SAM" id="MobiDB-lite"/>
    </source>
</evidence>
<reference evidence="2" key="1">
    <citation type="submission" date="2015-10" db="EMBL/GenBank/DDBJ databases">
        <authorList>
            <person name="Martinez-Garcia P.J."/>
            <person name="Crepeau M.W."/>
            <person name="Puiu D."/>
            <person name="Gonzalez-Ibeas D."/>
            <person name="Whalen J."/>
            <person name="Stevens K."/>
            <person name="Paul R."/>
            <person name="Butterfield T."/>
            <person name="Britton M."/>
            <person name="Reagan R."/>
            <person name="Chakraborty S."/>
            <person name="Walawage S.L."/>
            <person name="Vasquez-Gross H.A."/>
            <person name="Cardeno C."/>
            <person name="Famula R."/>
            <person name="Pratt K."/>
            <person name="Kuruganti S."/>
            <person name="Aradhya M.K."/>
            <person name="Leslie C.A."/>
            <person name="Dandekar A.M."/>
            <person name="Salzberg S.L."/>
            <person name="Wegrzyn J.L."/>
            <person name="Langley C.H."/>
            <person name="Neale D.B."/>
        </authorList>
    </citation>
    <scope>NUCLEOTIDE SEQUENCE</scope>
    <source>
        <tissue evidence="2">Leaves</tissue>
    </source>
</reference>
<dbReference type="PANTHER" id="PTHR47481">
    <property type="match status" value="1"/>
</dbReference>
<evidence type="ECO:0000313" key="2">
    <source>
        <dbReference type="EMBL" id="KAF5458545.1"/>
    </source>
</evidence>
<proteinExistence type="predicted"/>
<name>A0A833XA36_JUGRE</name>